<organism evidence="1 2">
    <name type="scientific">Methanimicrococcus blatticola</name>
    <dbReference type="NCBI Taxonomy" id="91560"/>
    <lineage>
        <taxon>Archaea</taxon>
        <taxon>Methanobacteriati</taxon>
        <taxon>Methanobacteriota</taxon>
        <taxon>Stenosarchaea group</taxon>
        <taxon>Methanomicrobia</taxon>
        <taxon>Methanosarcinales</taxon>
        <taxon>Methanosarcinaceae</taxon>
        <taxon>Methanimicrococcus</taxon>
    </lineage>
</organism>
<keyword evidence="2" id="KW-1185">Reference proteome</keyword>
<protein>
    <recommendedName>
        <fullName evidence="3">DUF4367 domain-containing protein</fullName>
    </recommendedName>
</protein>
<accession>A0A484F5R5</accession>
<dbReference type="RefSeq" id="WP_133517542.1">
    <property type="nucleotide sequence ID" value="NZ_JAHDUW010000003.1"/>
</dbReference>
<evidence type="ECO:0008006" key="3">
    <source>
        <dbReference type="Google" id="ProtNLM"/>
    </source>
</evidence>
<dbReference type="EMBL" id="SNYS01000008">
    <property type="protein sequence ID" value="TDQ68899.1"/>
    <property type="molecule type" value="Genomic_DNA"/>
</dbReference>
<comment type="caution">
    <text evidence="1">The sequence shown here is derived from an EMBL/GenBank/DDBJ whole genome shotgun (WGS) entry which is preliminary data.</text>
</comment>
<sequence length="195" mass="20211">MKKSILIVLLIALLAVAVGVSGCLGGDDANNTTNNSTNNSTNNTTNATPNATFNNSSVIIESLPSGYELLAVKEVTADKENIDGVTDALNGFSASYAAGSSNVYLSAFQTENNSSAQAYVQSMIDAHNAKYPNSGNVTTVTVHDHNATLITTNVTSGGSTVERYTLAWASGDKLVVVNGPATYDQIKAIAEASDL</sequence>
<reference evidence="1 2" key="1">
    <citation type="submission" date="2019-03" db="EMBL/GenBank/DDBJ databases">
        <title>Genomic Encyclopedia of Type Strains, Phase IV (KMG-IV): sequencing the most valuable type-strain genomes for metagenomic binning, comparative biology and taxonomic classification.</title>
        <authorList>
            <person name="Goeker M."/>
        </authorList>
    </citation>
    <scope>NUCLEOTIDE SEQUENCE [LARGE SCALE GENOMIC DNA]</scope>
    <source>
        <strain evidence="1 2">DSM 13328</strain>
    </source>
</reference>
<dbReference type="Proteomes" id="UP000294855">
    <property type="component" value="Unassembled WGS sequence"/>
</dbReference>
<name>A0A484F5R5_9EURY</name>
<evidence type="ECO:0000313" key="1">
    <source>
        <dbReference type="EMBL" id="TDQ68899.1"/>
    </source>
</evidence>
<proteinExistence type="predicted"/>
<gene>
    <name evidence="1" type="ORF">C7391_1098</name>
</gene>
<dbReference type="PROSITE" id="PS51257">
    <property type="entry name" value="PROKAR_LIPOPROTEIN"/>
    <property type="match status" value="1"/>
</dbReference>
<dbReference type="AlphaFoldDB" id="A0A484F5R5"/>
<evidence type="ECO:0000313" key="2">
    <source>
        <dbReference type="Proteomes" id="UP000294855"/>
    </source>
</evidence>